<organism evidence="2 3">
    <name type="scientific">Brachybacterium tyrofermentans</name>
    <dbReference type="NCBI Taxonomy" id="47848"/>
    <lineage>
        <taxon>Bacteria</taxon>
        <taxon>Bacillati</taxon>
        <taxon>Actinomycetota</taxon>
        <taxon>Actinomycetes</taxon>
        <taxon>Micrococcales</taxon>
        <taxon>Dermabacteraceae</taxon>
        <taxon>Brachybacterium</taxon>
    </lineage>
</organism>
<feature type="compositionally biased region" description="Basic and acidic residues" evidence="1">
    <location>
        <begin position="48"/>
        <end position="71"/>
    </location>
</feature>
<comment type="caution">
    <text evidence="2">The sequence shown here is derived from an EMBL/GenBank/DDBJ whole genome shotgun (WGS) entry which is preliminary data.</text>
</comment>
<keyword evidence="3" id="KW-1185">Reference proteome</keyword>
<dbReference type="EMBL" id="JBHSLN010000089">
    <property type="protein sequence ID" value="MFC5299584.1"/>
    <property type="molecule type" value="Genomic_DNA"/>
</dbReference>
<feature type="region of interest" description="Disordered" evidence="1">
    <location>
        <begin position="1"/>
        <end position="94"/>
    </location>
</feature>
<gene>
    <name evidence="2" type="ORF">ACFPK8_18880</name>
</gene>
<evidence type="ECO:0000313" key="2">
    <source>
        <dbReference type="EMBL" id="MFC5299584.1"/>
    </source>
</evidence>
<evidence type="ECO:0000313" key="3">
    <source>
        <dbReference type="Proteomes" id="UP001595937"/>
    </source>
</evidence>
<name>A0ABW0FLC0_9MICO</name>
<proteinExistence type="predicted"/>
<reference evidence="3" key="1">
    <citation type="journal article" date="2019" name="Int. J. Syst. Evol. Microbiol.">
        <title>The Global Catalogue of Microorganisms (GCM) 10K type strain sequencing project: providing services to taxonomists for standard genome sequencing and annotation.</title>
        <authorList>
            <consortium name="The Broad Institute Genomics Platform"/>
            <consortium name="The Broad Institute Genome Sequencing Center for Infectious Disease"/>
            <person name="Wu L."/>
            <person name="Ma J."/>
        </authorList>
    </citation>
    <scope>NUCLEOTIDE SEQUENCE [LARGE SCALE GENOMIC DNA]</scope>
    <source>
        <strain evidence="3">CGMCC 1.16455</strain>
    </source>
</reference>
<sequence length="300" mass="31526">MGTINRLFGMAKQAIDQNSSSQDRSSGSSKGSDWRTMVRSAADAFTGEGDRHDQRGGRRTDPTESRSEHYAPRRAQHLRRTGGPQGSGLSDTDRRAIARYDYLVRTAEPDQLEQVHREAFERLTPEQRAQLGSTMQEELPLSERPRSDAPQDLARSATRLGVLDPRKLTSLLTRSGRGPDVRSSAPRTSADQNGSRARGAGVFGVGAIGTAGLLGVVAGGAVVTSIGGALLQDALGEGIDVDSLTEGLGEDLGGLPDGVEGLGSIEELEGLGGSVTDIGEQASGFGDQVSDLGLGDLFGR</sequence>
<dbReference type="Proteomes" id="UP001595937">
    <property type="component" value="Unassembled WGS sequence"/>
</dbReference>
<dbReference type="GeneID" id="303299072"/>
<feature type="region of interest" description="Disordered" evidence="1">
    <location>
        <begin position="125"/>
        <end position="197"/>
    </location>
</feature>
<accession>A0ABW0FLC0</accession>
<feature type="compositionally biased region" description="Low complexity" evidence="1">
    <location>
        <begin position="19"/>
        <end position="31"/>
    </location>
</feature>
<dbReference type="RefSeq" id="WP_193115945.1">
    <property type="nucleotide sequence ID" value="NZ_BAAAIR010000050.1"/>
</dbReference>
<protein>
    <submittedName>
        <fullName evidence="2">Cation-transporting ATPase</fullName>
    </submittedName>
</protein>
<evidence type="ECO:0000256" key="1">
    <source>
        <dbReference type="SAM" id="MobiDB-lite"/>
    </source>
</evidence>